<dbReference type="EMBL" id="MHWB01000011">
    <property type="protein sequence ID" value="OHB01645.1"/>
    <property type="molecule type" value="Genomic_DNA"/>
</dbReference>
<evidence type="ECO:0000313" key="2">
    <source>
        <dbReference type="Proteomes" id="UP000177707"/>
    </source>
</evidence>
<dbReference type="Proteomes" id="UP000177707">
    <property type="component" value="Unassembled WGS sequence"/>
</dbReference>
<dbReference type="GO" id="GO:0006355">
    <property type="term" value="P:regulation of DNA-templated transcription"/>
    <property type="evidence" value="ECO:0007669"/>
    <property type="project" value="InterPro"/>
</dbReference>
<organism evidence="1 2">
    <name type="scientific">Candidatus Zambryskibacteria bacterium RIFCSPLOWO2_01_FULL_39_39</name>
    <dbReference type="NCBI Taxonomy" id="1802758"/>
    <lineage>
        <taxon>Bacteria</taxon>
        <taxon>Candidatus Zambryskiibacteriota</taxon>
    </lineage>
</organism>
<comment type="caution">
    <text evidence="1">The sequence shown here is derived from an EMBL/GenBank/DDBJ whole genome shotgun (WGS) entry which is preliminary data.</text>
</comment>
<proteinExistence type="predicted"/>
<accession>A0A1G2TWF7</accession>
<gene>
    <name evidence="1" type="ORF">A3A96_03190</name>
</gene>
<reference evidence="1 2" key="1">
    <citation type="journal article" date="2016" name="Nat. Commun.">
        <title>Thousands of microbial genomes shed light on interconnected biogeochemical processes in an aquifer system.</title>
        <authorList>
            <person name="Anantharaman K."/>
            <person name="Brown C.T."/>
            <person name="Hug L.A."/>
            <person name="Sharon I."/>
            <person name="Castelle C.J."/>
            <person name="Probst A.J."/>
            <person name="Thomas B.C."/>
            <person name="Singh A."/>
            <person name="Wilkins M.J."/>
            <person name="Karaoz U."/>
            <person name="Brodie E.L."/>
            <person name="Williams K.H."/>
            <person name="Hubbard S.S."/>
            <person name="Banfield J.F."/>
        </authorList>
    </citation>
    <scope>NUCLEOTIDE SEQUENCE [LARGE SCALE GENOMIC DNA]</scope>
</reference>
<evidence type="ECO:0000313" key="1">
    <source>
        <dbReference type="EMBL" id="OHB01645.1"/>
    </source>
</evidence>
<protein>
    <submittedName>
        <fullName evidence="1">Uncharacterized protein</fullName>
    </submittedName>
</protein>
<dbReference type="STRING" id="1802758.A3A96_03190"/>
<name>A0A1G2TWF7_9BACT</name>
<dbReference type="AlphaFoldDB" id="A0A1G2TWF7"/>
<sequence>MTTQIMFRLEDKLKKAVQKKAKEEGITISDFFKSAAKSFVDGKINVGLTLEEESLDDYTEESIRSLKRGLADFKNGRFFRAR</sequence>